<dbReference type="PANTHER" id="PTHR48100">
    <property type="entry name" value="BROAD-SPECIFICITY PHOSPHATASE YOR283W-RELATED"/>
    <property type="match status" value="1"/>
</dbReference>
<dbReference type="Proteomes" id="UP000676885">
    <property type="component" value="Chromosome"/>
</dbReference>
<dbReference type="Pfam" id="PF00300">
    <property type="entry name" value="His_Phos_1"/>
    <property type="match status" value="1"/>
</dbReference>
<dbReference type="Gene3D" id="3.40.50.1240">
    <property type="entry name" value="Phosphoglycerate mutase-like"/>
    <property type="match status" value="1"/>
</dbReference>
<dbReference type="SMART" id="SM00855">
    <property type="entry name" value="PGAM"/>
    <property type="match status" value="1"/>
</dbReference>
<evidence type="ECO:0000313" key="3">
    <source>
        <dbReference type="Proteomes" id="UP000676885"/>
    </source>
</evidence>
<dbReference type="CDD" id="cd07067">
    <property type="entry name" value="HP_PGM_like"/>
    <property type="match status" value="1"/>
</dbReference>
<dbReference type="RefSeq" id="WP_210227153.1">
    <property type="nucleotide sequence ID" value="NZ_CP076022.1"/>
</dbReference>
<proteinExistence type="predicted"/>
<protein>
    <submittedName>
        <fullName evidence="2">Histidine phosphatase family protein</fullName>
    </submittedName>
</protein>
<reference evidence="2 3" key="1">
    <citation type="submission" date="2021-05" db="EMBL/GenBank/DDBJ databases">
        <title>Novel species in genus Arthrobacter.</title>
        <authorList>
            <person name="Zhang G."/>
        </authorList>
    </citation>
    <scope>NUCLEOTIDE SEQUENCE [LARGE SCALE GENOMIC DNA]</scope>
    <source>
        <strain evidence="3">zg-ZUI227</strain>
    </source>
</reference>
<dbReference type="SUPFAM" id="SSF53254">
    <property type="entry name" value="Phosphoglycerate mutase-like"/>
    <property type="match status" value="1"/>
</dbReference>
<dbReference type="KEGG" id="ajg:KKR91_16800"/>
<sequence length="218" mass="23943">MSDAEDFGPAVPDTTPAGTRLPRLWLLRHGETEWSREGNYTGLTDIPLTADGEAQALAAKEKIGAVDFDLVLSSPLIRARRTAELVGHPHPQILPYAHEWDYGDNEGRKSTQVRAENPGYIIWNDGVPNGETLDQVAERADRIVSLVQAGCGTPMDRSPDSTPVEKVLLVAHGHFLRILAARWLGLPADQGRHFVLGTAAVCTLGWDKHTPAIVRWNY</sequence>
<evidence type="ECO:0000313" key="2">
    <source>
        <dbReference type="EMBL" id="QWC10075.1"/>
    </source>
</evidence>
<dbReference type="PANTHER" id="PTHR48100:SF15">
    <property type="entry name" value="SEDOHEPTULOSE 1,7-BISPHOSPHATASE"/>
    <property type="match status" value="1"/>
</dbReference>
<dbReference type="InterPro" id="IPR050275">
    <property type="entry name" value="PGM_Phosphatase"/>
</dbReference>
<accession>A0A975M513</accession>
<evidence type="ECO:0000256" key="1">
    <source>
        <dbReference type="PIRSR" id="PIRSR613078-2"/>
    </source>
</evidence>
<dbReference type="GO" id="GO:0101006">
    <property type="term" value="F:protein histidine phosphatase activity"/>
    <property type="evidence" value="ECO:0007669"/>
    <property type="project" value="TreeGrafter"/>
</dbReference>
<dbReference type="EMBL" id="CP076022">
    <property type="protein sequence ID" value="QWC10075.1"/>
    <property type="molecule type" value="Genomic_DNA"/>
</dbReference>
<organism evidence="2 3">
    <name type="scientific">Arthrobacter jiangjiafuii</name>
    <dbReference type="NCBI Taxonomy" id="2817475"/>
    <lineage>
        <taxon>Bacteria</taxon>
        <taxon>Bacillati</taxon>
        <taxon>Actinomycetota</taxon>
        <taxon>Actinomycetes</taxon>
        <taxon>Micrococcales</taxon>
        <taxon>Micrococcaceae</taxon>
        <taxon>Arthrobacter</taxon>
    </lineage>
</organism>
<dbReference type="AlphaFoldDB" id="A0A975M513"/>
<name>A0A975M513_9MICC</name>
<dbReference type="GO" id="GO:0070297">
    <property type="term" value="P:regulation of phosphorelay signal transduction system"/>
    <property type="evidence" value="ECO:0007669"/>
    <property type="project" value="TreeGrafter"/>
</dbReference>
<dbReference type="InterPro" id="IPR029033">
    <property type="entry name" value="His_PPase_superfam"/>
</dbReference>
<feature type="binding site" evidence="1">
    <location>
        <begin position="41"/>
        <end position="42"/>
    </location>
    <ligand>
        <name>substrate</name>
    </ligand>
</feature>
<keyword evidence="3" id="KW-1185">Reference proteome</keyword>
<gene>
    <name evidence="2" type="ORF">KKR91_16800</name>
</gene>
<feature type="binding site" evidence="1">
    <location>
        <position position="78"/>
    </location>
    <ligand>
        <name>substrate</name>
    </ligand>
</feature>
<dbReference type="InterPro" id="IPR013078">
    <property type="entry name" value="His_Pase_superF_clade-1"/>
</dbReference>